<dbReference type="Proteomes" id="UP001642409">
    <property type="component" value="Unassembled WGS sequence"/>
</dbReference>
<feature type="domain" description="C2H2-type" evidence="11">
    <location>
        <begin position="29"/>
        <end position="51"/>
    </location>
</feature>
<feature type="domain" description="C2H2-type" evidence="11">
    <location>
        <begin position="56"/>
        <end position="78"/>
    </location>
</feature>
<dbReference type="EMBL" id="CATOUU010000487">
    <property type="protein sequence ID" value="CAI9931373.1"/>
    <property type="molecule type" value="Genomic_DNA"/>
</dbReference>
<evidence type="ECO:0000256" key="2">
    <source>
        <dbReference type="ARBA" id="ARBA00022723"/>
    </source>
</evidence>
<dbReference type="Pfam" id="PF13894">
    <property type="entry name" value="zf-C2H2_4"/>
    <property type="match status" value="1"/>
</dbReference>
<keyword evidence="5" id="KW-0862">Zinc</keyword>
<comment type="subcellular location">
    <subcellularLocation>
        <location evidence="1">Nucleus</location>
    </subcellularLocation>
</comment>
<keyword evidence="9" id="KW-0539">Nucleus</keyword>
<dbReference type="EMBL" id="CAXDID020000571">
    <property type="protein sequence ID" value="CAL6103773.1"/>
    <property type="molecule type" value="Genomic_DNA"/>
</dbReference>
<evidence type="ECO:0000256" key="9">
    <source>
        <dbReference type="ARBA" id="ARBA00023242"/>
    </source>
</evidence>
<evidence type="ECO:0000313" key="12">
    <source>
        <dbReference type="EMBL" id="CAI9931373.1"/>
    </source>
</evidence>
<reference evidence="12" key="1">
    <citation type="submission" date="2023-06" db="EMBL/GenBank/DDBJ databases">
        <authorList>
            <person name="Kurt Z."/>
        </authorList>
    </citation>
    <scope>NUCLEOTIDE SEQUENCE</scope>
</reference>
<dbReference type="GO" id="GO:0008270">
    <property type="term" value="F:zinc ion binding"/>
    <property type="evidence" value="ECO:0007669"/>
    <property type="project" value="UniProtKB-KW"/>
</dbReference>
<protein>
    <submittedName>
        <fullName evidence="12">C2H2 type domain-containing protein</fullName>
    </submittedName>
</protein>
<evidence type="ECO:0000256" key="3">
    <source>
        <dbReference type="ARBA" id="ARBA00022737"/>
    </source>
</evidence>
<keyword evidence="4 10" id="KW-0863">Zinc-finger</keyword>
<dbReference type="InterPro" id="IPR036236">
    <property type="entry name" value="Znf_C2H2_sf"/>
</dbReference>
<evidence type="ECO:0000313" key="14">
    <source>
        <dbReference type="Proteomes" id="UP001642409"/>
    </source>
</evidence>
<keyword evidence="3" id="KW-0677">Repeat</keyword>
<keyword evidence="14" id="KW-1185">Reference proteome</keyword>
<keyword evidence="7" id="KW-0238">DNA-binding</keyword>
<evidence type="ECO:0000256" key="10">
    <source>
        <dbReference type="PROSITE-ProRule" id="PRU00042"/>
    </source>
</evidence>
<dbReference type="InterPro" id="IPR013087">
    <property type="entry name" value="Znf_C2H2_type"/>
</dbReference>
<evidence type="ECO:0000256" key="8">
    <source>
        <dbReference type="ARBA" id="ARBA00023163"/>
    </source>
</evidence>
<dbReference type="PROSITE" id="PS00028">
    <property type="entry name" value="ZINC_FINGER_C2H2_1"/>
    <property type="match status" value="2"/>
</dbReference>
<dbReference type="FunFam" id="3.30.160.60:FF:000446">
    <property type="entry name" value="Zinc finger protein"/>
    <property type="match status" value="1"/>
</dbReference>
<keyword evidence="2" id="KW-0479">Metal-binding</keyword>
<feature type="domain" description="C2H2-type" evidence="11">
    <location>
        <begin position="1"/>
        <end position="28"/>
    </location>
</feature>
<name>A0AA86P485_9EUKA</name>
<keyword evidence="6" id="KW-0805">Transcription regulation</keyword>
<proteinExistence type="predicted"/>
<dbReference type="AlphaFoldDB" id="A0AA86P485"/>
<dbReference type="PROSITE" id="PS50157">
    <property type="entry name" value="ZINC_FINGER_C2H2_2"/>
    <property type="match status" value="3"/>
</dbReference>
<gene>
    <name evidence="12" type="ORF">HINF_LOCUS19018</name>
    <name evidence="13" type="ORF">HINF_LOCUS72304</name>
</gene>
<organism evidence="12">
    <name type="scientific">Hexamita inflata</name>
    <dbReference type="NCBI Taxonomy" id="28002"/>
    <lineage>
        <taxon>Eukaryota</taxon>
        <taxon>Metamonada</taxon>
        <taxon>Diplomonadida</taxon>
        <taxon>Hexamitidae</taxon>
        <taxon>Hexamitinae</taxon>
        <taxon>Hexamita</taxon>
    </lineage>
</organism>
<dbReference type="GO" id="GO:0000981">
    <property type="term" value="F:DNA-binding transcription factor activity, RNA polymerase II-specific"/>
    <property type="evidence" value="ECO:0007669"/>
    <property type="project" value="TreeGrafter"/>
</dbReference>
<dbReference type="SUPFAM" id="SSF57667">
    <property type="entry name" value="beta-beta-alpha zinc fingers"/>
    <property type="match status" value="2"/>
</dbReference>
<dbReference type="FunFam" id="3.30.160.60:FF:000564">
    <property type="entry name" value="zinc finger protein 699"/>
    <property type="match status" value="1"/>
</dbReference>
<evidence type="ECO:0000256" key="5">
    <source>
        <dbReference type="ARBA" id="ARBA00022833"/>
    </source>
</evidence>
<comment type="caution">
    <text evidence="12">The sequence shown here is derived from an EMBL/GenBank/DDBJ whole genome shotgun (WGS) entry which is preliminary data.</text>
</comment>
<dbReference type="Gene3D" id="3.30.160.60">
    <property type="entry name" value="Classic Zinc Finger"/>
    <property type="match status" value="3"/>
</dbReference>
<keyword evidence="8" id="KW-0804">Transcription</keyword>
<evidence type="ECO:0000313" key="13">
    <source>
        <dbReference type="EMBL" id="CAL6103773.1"/>
    </source>
</evidence>
<dbReference type="SMART" id="SM00355">
    <property type="entry name" value="ZnF_C2H2"/>
    <property type="match status" value="3"/>
</dbReference>
<accession>A0AA86P485</accession>
<evidence type="ECO:0000256" key="6">
    <source>
        <dbReference type="ARBA" id="ARBA00023015"/>
    </source>
</evidence>
<dbReference type="Pfam" id="PF00096">
    <property type="entry name" value="zf-C2H2"/>
    <property type="match status" value="2"/>
</dbReference>
<evidence type="ECO:0000256" key="4">
    <source>
        <dbReference type="ARBA" id="ARBA00022771"/>
    </source>
</evidence>
<dbReference type="PANTHER" id="PTHR24394">
    <property type="entry name" value="ZINC FINGER PROTEIN"/>
    <property type="match status" value="1"/>
</dbReference>
<dbReference type="GO" id="GO:0003677">
    <property type="term" value="F:DNA binding"/>
    <property type="evidence" value="ECO:0007669"/>
    <property type="project" value="UniProtKB-KW"/>
</dbReference>
<dbReference type="PANTHER" id="PTHR24394:SF29">
    <property type="entry name" value="MYONEURIN"/>
    <property type="match status" value="1"/>
</dbReference>
<dbReference type="GO" id="GO:0005634">
    <property type="term" value="C:nucleus"/>
    <property type="evidence" value="ECO:0007669"/>
    <property type="project" value="UniProtKB-SubCell"/>
</dbReference>
<reference evidence="13 14" key="2">
    <citation type="submission" date="2024-07" db="EMBL/GenBank/DDBJ databases">
        <authorList>
            <person name="Akdeniz Z."/>
        </authorList>
    </citation>
    <scope>NUCLEOTIDE SEQUENCE [LARGE SCALE GENOMIC DNA]</scope>
</reference>
<evidence type="ECO:0000256" key="7">
    <source>
        <dbReference type="ARBA" id="ARBA00023125"/>
    </source>
</evidence>
<sequence>MICEICNKEVGAPSQLEIHMRIHTNEHPYVCKTCGKAFAQKSNLNKHEYVHGQKLFGCEFCDKWFAHKQNLQRHQDAHHNIVESKHGKCQKNLKNSSSSVDSCSVQASSEVRASASSNVLASQLDADLFQKIQNILIANQ</sequence>
<evidence type="ECO:0000259" key="11">
    <source>
        <dbReference type="PROSITE" id="PS50157"/>
    </source>
</evidence>
<evidence type="ECO:0000256" key="1">
    <source>
        <dbReference type="ARBA" id="ARBA00004123"/>
    </source>
</evidence>